<dbReference type="Gene3D" id="3.30.70.60">
    <property type="match status" value="1"/>
</dbReference>
<dbReference type="AlphaFoldDB" id="A0A2H0LTY8"/>
<name>A0A2H0LTY8_9BACT</name>
<proteinExistence type="predicted"/>
<comment type="caution">
    <text evidence="3">The sequence shown here is derived from an EMBL/GenBank/DDBJ whole genome shotgun (WGS) entry which is preliminary data.</text>
</comment>
<evidence type="ECO:0000256" key="1">
    <source>
        <dbReference type="SAM" id="Coils"/>
    </source>
</evidence>
<organism evidence="3 4">
    <name type="scientific">Candidatus Abzuiibacterium crystallinum</name>
    <dbReference type="NCBI Taxonomy" id="1974748"/>
    <lineage>
        <taxon>Bacteria</taxon>
        <taxon>Pseudomonadati</taxon>
        <taxon>Candidatus Omnitrophota</taxon>
        <taxon>Candidatus Abzuiibacterium</taxon>
    </lineage>
</organism>
<dbReference type="Proteomes" id="UP000230859">
    <property type="component" value="Unassembled WGS sequence"/>
</dbReference>
<gene>
    <name evidence="3" type="ORF">COV74_02770</name>
</gene>
<keyword evidence="2" id="KW-0812">Transmembrane</keyword>
<feature type="coiled-coil region" evidence="1">
    <location>
        <begin position="63"/>
        <end position="90"/>
    </location>
</feature>
<keyword evidence="1" id="KW-0175">Coiled coil</keyword>
<accession>A0A2H0LTY8</accession>
<keyword evidence="2" id="KW-1133">Transmembrane helix</keyword>
<dbReference type="InterPro" id="IPR014717">
    <property type="entry name" value="Transl_elong_EF1B/ribsomal_bS6"/>
</dbReference>
<evidence type="ECO:0008006" key="5">
    <source>
        <dbReference type="Google" id="ProtNLM"/>
    </source>
</evidence>
<dbReference type="EMBL" id="PCVY01000023">
    <property type="protein sequence ID" value="PIQ86965.1"/>
    <property type="molecule type" value="Genomic_DNA"/>
</dbReference>
<sequence length="203" mass="22763">MAVRPESQKIVLQWAVKEKVVLHLSVLAGLIVFAAFAVIGPRIADLNKQKAKLKEFNSFLLGTQEAAKRLRNLEQLLADQRQALKELNAQTLKRTSIAAMLQNFTAASESLPMTILDIRPDEAPAVNDPKAVVPAWKENGFDQKLLNIHFQCRYQTLGRLLERLEETPLIYHVTKLEMGTKDLIAPNLDISLTLASYVENSPH</sequence>
<evidence type="ECO:0000313" key="4">
    <source>
        <dbReference type="Proteomes" id="UP000230859"/>
    </source>
</evidence>
<protein>
    <recommendedName>
        <fullName evidence="5">Type 4a pilus biogenesis protein PilO</fullName>
    </recommendedName>
</protein>
<evidence type="ECO:0000256" key="2">
    <source>
        <dbReference type="SAM" id="Phobius"/>
    </source>
</evidence>
<reference evidence="3 4" key="1">
    <citation type="submission" date="2017-09" db="EMBL/GenBank/DDBJ databases">
        <title>Depth-based differentiation of microbial function through sediment-hosted aquifers and enrichment of novel symbionts in the deep terrestrial subsurface.</title>
        <authorList>
            <person name="Probst A.J."/>
            <person name="Ladd B."/>
            <person name="Jarett J.K."/>
            <person name="Geller-Mcgrath D.E."/>
            <person name="Sieber C.M."/>
            <person name="Emerson J.B."/>
            <person name="Anantharaman K."/>
            <person name="Thomas B.C."/>
            <person name="Malmstrom R."/>
            <person name="Stieglmeier M."/>
            <person name="Klingl A."/>
            <person name="Woyke T."/>
            <person name="Ryan C.M."/>
            <person name="Banfield J.F."/>
        </authorList>
    </citation>
    <scope>NUCLEOTIDE SEQUENCE [LARGE SCALE GENOMIC DNA]</scope>
    <source>
        <strain evidence="3">CG11_big_fil_rev_8_21_14_0_20_45_26</strain>
    </source>
</reference>
<feature type="transmembrane region" description="Helical" evidence="2">
    <location>
        <begin position="20"/>
        <end position="44"/>
    </location>
</feature>
<evidence type="ECO:0000313" key="3">
    <source>
        <dbReference type="EMBL" id="PIQ86965.1"/>
    </source>
</evidence>
<keyword evidence="2" id="KW-0472">Membrane</keyword>